<comment type="similarity">
    <text evidence="2">Belongs to the YkuD family.</text>
</comment>
<keyword evidence="5 7" id="KW-0573">Peptidoglycan synthesis</keyword>
<feature type="domain" description="L,D-TPase catalytic" evidence="8">
    <location>
        <begin position="321"/>
        <end position="498"/>
    </location>
</feature>
<dbReference type="Pfam" id="PF01471">
    <property type="entry name" value="PG_binding_1"/>
    <property type="match status" value="1"/>
</dbReference>
<sequence length="548" mass="63953">MKDVSKHYLMYKKYKMRNIYFLIILSIFVCCKKEEPKVIPVKKATPPPAIILTDERTVSIDTTLIGIFKSKTLQEFYNSSNNKTVWGNLKKRTYVLSQIKNCEKLGLNPDDYKSSTLEKYEKRISKLNDKELATYDILLTYNFELYLNHLHKGKLDPKKLYTDWDLTDKNLDVNSVLIKAFNKNKLDSIVENIQPKSETYRELLKALEIINTYPEDDIGMITVDSLTKKISLNDTNVALINIKKRLLFWGDMSGKDSISSIYNKKTFESIKRFQERHGLAADGIIGKGTISALNYSKEKRKQQIIANLERWRWYNNDFTENYFIINIPNYSLNVVESQDTTLVRNIVVGTIKRKTPIITSVLKTVVFNPTWTVPPTILKEDVVPAMKRNRNYLKNKNITIYDTMGHEVDPSKWNENKPGNYKYVQSPGYNNSLGLMKILFPNHHSVYLHDTNHRNIFGRNNRSLSSGCVRIENPLELAEHILNDSISTNWPKEKIDSIIETETTINIRITKKYALYQWYWTAWSKKNQLIFRADIYNLDSDLYAKLRD</sequence>
<dbReference type="Pfam" id="PF20142">
    <property type="entry name" value="Scaffold"/>
    <property type="match status" value="1"/>
</dbReference>
<evidence type="ECO:0000256" key="4">
    <source>
        <dbReference type="ARBA" id="ARBA00022960"/>
    </source>
</evidence>
<evidence type="ECO:0000256" key="1">
    <source>
        <dbReference type="ARBA" id="ARBA00004752"/>
    </source>
</evidence>
<gene>
    <name evidence="9" type="ORF">SAMN05444366_4111</name>
</gene>
<dbReference type="GO" id="GO:0004180">
    <property type="term" value="F:carboxypeptidase activity"/>
    <property type="evidence" value="ECO:0007669"/>
    <property type="project" value="UniProtKB-ARBA"/>
</dbReference>
<dbReference type="SUPFAM" id="SSF47090">
    <property type="entry name" value="PGBD-like"/>
    <property type="match status" value="1"/>
</dbReference>
<organism evidence="9 10">
    <name type="scientific">Flavobacterium saccharophilum</name>
    <dbReference type="NCBI Taxonomy" id="29534"/>
    <lineage>
        <taxon>Bacteria</taxon>
        <taxon>Pseudomonadati</taxon>
        <taxon>Bacteroidota</taxon>
        <taxon>Flavobacteriia</taxon>
        <taxon>Flavobacteriales</taxon>
        <taxon>Flavobacteriaceae</taxon>
        <taxon>Flavobacterium</taxon>
    </lineage>
</organism>
<reference evidence="10" key="1">
    <citation type="submission" date="2016-11" db="EMBL/GenBank/DDBJ databases">
        <authorList>
            <person name="Varghese N."/>
            <person name="Submissions S."/>
        </authorList>
    </citation>
    <scope>NUCLEOTIDE SEQUENCE [LARGE SCALE GENOMIC DNA]</scope>
    <source>
        <strain evidence="10">DSM 1811</strain>
    </source>
</reference>
<dbReference type="Gene3D" id="2.40.440.10">
    <property type="entry name" value="L,D-transpeptidase catalytic domain-like"/>
    <property type="match status" value="1"/>
</dbReference>
<keyword evidence="10" id="KW-1185">Reference proteome</keyword>
<dbReference type="STRING" id="29534.SAMN05444366_4111"/>
<dbReference type="PROSITE" id="PS52029">
    <property type="entry name" value="LD_TPASE"/>
    <property type="match status" value="1"/>
</dbReference>
<evidence type="ECO:0000256" key="6">
    <source>
        <dbReference type="ARBA" id="ARBA00023316"/>
    </source>
</evidence>
<feature type="active site" description="Proton donor/acceptor" evidence="7">
    <location>
        <position position="449"/>
    </location>
</feature>
<keyword evidence="3" id="KW-0808">Transferase</keyword>
<evidence type="ECO:0000259" key="8">
    <source>
        <dbReference type="PROSITE" id="PS52029"/>
    </source>
</evidence>
<evidence type="ECO:0000256" key="5">
    <source>
        <dbReference type="ARBA" id="ARBA00022984"/>
    </source>
</evidence>
<keyword evidence="6 7" id="KW-0961">Cell wall biogenesis/degradation</keyword>
<accession>A0A1M7LGN7</accession>
<keyword evidence="4 7" id="KW-0133">Cell shape</keyword>
<name>A0A1M7LGN7_9FLAO</name>
<dbReference type="GO" id="GO:0009252">
    <property type="term" value="P:peptidoglycan biosynthetic process"/>
    <property type="evidence" value="ECO:0007669"/>
    <property type="project" value="UniProtKB-UniPathway"/>
</dbReference>
<dbReference type="InterPro" id="IPR036365">
    <property type="entry name" value="PGBD-like_sf"/>
</dbReference>
<dbReference type="GO" id="GO:0016740">
    <property type="term" value="F:transferase activity"/>
    <property type="evidence" value="ECO:0007669"/>
    <property type="project" value="UniProtKB-KW"/>
</dbReference>
<dbReference type="Pfam" id="PF03734">
    <property type="entry name" value="YkuD"/>
    <property type="match status" value="1"/>
</dbReference>
<dbReference type="AlphaFoldDB" id="A0A1M7LGN7"/>
<evidence type="ECO:0000256" key="3">
    <source>
        <dbReference type="ARBA" id="ARBA00022679"/>
    </source>
</evidence>
<protein>
    <submittedName>
        <fullName evidence="9">Murein L,D-transpeptidase YcbB/YkuD</fullName>
    </submittedName>
</protein>
<comment type="pathway">
    <text evidence="1 7">Cell wall biogenesis; peptidoglycan biosynthesis.</text>
</comment>
<dbReference type="CDD" id="cd16913">
    <property type="entry name" value="YkuD_like"/>
    <property type="match status" value="1"/>
</dbReference>
<evidence type="ECO:0000256" key="7">
    <source>
        <dbReference type="PROSITE-ProRule" id="PRU01373"/>
    </source>
</evidence>
<dbReference type="InterPro" id="IPR038063">
    <property type="entry name" value="Transpep_catalytic_dom"/>
</dbReference>
<evidence type="ECO:0000313" key="10">
    <source>
        <dbReference type="Proteomes" id="UP000184121"/>
    </source>
</evidence>
<proteinExistence type="inferred from homology"/>
<dbReference type="InterPro" id="IPR052905">
    <property type="entry name" value="LD-transpeptidase_YkuD-like"/>
</dbReference>
<dbReference type="PANTHER" id="PTHR41533:SF2">
    <property type="entry name" value="BLR7131 PROTEIN"/>
    <property type="match status" value="1"/>
</dbReference>
<dbReference type="InterPro" id="IPR002477">
    <property type="entry name" value="Peptidoglycan-bd-like"/>
</dbReference>
<feature type="active site" description="Nucleophile" evidence="7">
    <location>
        <position position="468"/>
    </location>
</feature>
<dbReference type="InterPro" id="IPR036366">
    <property type="entry name" value="PGBDSf"/>
</dbReference>
<evidence type="ECO:0000313" key="9">
    <source>
        <dbReference type="EMBL" id="SHM77175.1"/>
    </source>
</evidence>
<dbReference type="PANTHER" id="PTHR41533">
    <property type="entry name" value="L,D-TRANSPEPTIDASE HI_1667-RELATED"/>
    <property type="match status" value="1"/>
</dbReference>
<dbReference type="EMBL" id="FRBY01000006">
    <property type="protein sequence ID" value="SHM77175.1"/>
    <property type="molecule type" value="Genomic_DNA"/>
</dbReference>
<evidence type="ECO:0000256" key="2">
    <source>
        <dbReference type="ARBA" id="ARBA00005992"/>
    </source>
</evidence>
<dbReference type="Gene3D" id="1.10.101.10">
    <property type="entry name" value="PGBD-like superfamily/PGBD"/>
    <property type="match status" value="1"/>
</dbReference>
<dbReference type="GO" id="GO:0008360">
    <property type="term" value="P:regulation of cell shape"/>
    <property type="evidence" value="ECO:0007669"/>
    <property type="project" value="UniProtKB-UniRule"/>
</dbReference>
<dbReference type="SUPFAM" id="SSF141523">
    <property type="entry name" value="L,D-transpeptidase catalytic domain-like"/>
    <property type="match status" value="1"/>
</dbReference>
<dbReference type="UniPathway" id="UPA00219"/>
<dbReference type="GO" id="GO:0071555">
    <property type="term" value="P:cell wall organization"/>
    <property type="evidence" value="ECO:0007669"/>
    <property type="project" value="UniProtKB-UniRule"/>
</dbReference>
<dbReference type="Proteomes" id="UP000184121">
    <property type="component" value="Unassembled WGS sequence"/>
</dbReference>
<dbReference type="InterPro" id="IPR005490">
    <property type="entry name" value="LD_TPept_cat_dom"/>
</dbReference>
<dbReference type="InterPro" id="IPR045380">
    <property type="entry name" value="LD_TPept_scaffold_dom"/>
</dbReference>